<dbReference type="SUPFAM" id="SSF48452">
    <property type="entry name" value="TPR-like"/>
    <property type="match status" value="1"/>
</dbReference>
<keyword evidence="2" id="KW-1185">Reference proteome</keyword>
<dbReference type="InterPro" id="IPR011990">
    <property type="entry name" value="TPR-like_helical_dom_sf"/>
</dbReference>
<dbReference type="EMBL" id="JAATJH010000002">
    <property type="protein sequence ID" value="NJC26440.1"/>
    <property type="molecule type" value="Genomic_DNA"/>
</dbReference>
<proteinExistence type="predicted"/>
<name>A0ABX0XB19_9BACT</name>
<dbReference type="Gene3D" id="1.25.40.10">
    <property type="entry name" value="Tetratricopeptide repeat domain"/>
    <property type="match status" value="1"/>
</dbReference>
<organism evidence="1 2">
    <name type="scientific">Neolewinella antarctica</name>
    <dbReference type="NCBI Taxonomy" id="442734"/>
    <lineage>
        <taxon>Bacteria</taxon>
        <taxon>Pseudomonadati</taxon>
        <taxon>Bacteroidota</taxon>
        <taxon>Saprospiria</taxon>
        <taxon>Saprospirales</taxon>
        <taxon>Lewinellaceae</taxon>
        <taxon>Neolewinella</taxon>
    </lineage>
</organism>
<reference evidence="1 2" key="1">
    <citation type="submission" date="2020-03" db="EMBL/GenBank/DDBJ databases">
        <title>Genomic Encyclopedia of Type Strains, Phase IV (KMG-IV): sequencing the most valuable type-strain genomes for metagenomic binning, comparative biology and taxonomic classification.</title>
        <authorList>
            <person name="Goeker M."/>
        </authorList>
    </citation>
    <scope>NUCLEOTIDE SEQUENCE [LARGE SCALE GENOMIC DNA]</scope>
    <source>
        <strain evidence="1 2">DSM 105096</strain>
    </source>
</reference>
<comment type="caution">
    <text evidence="1">The sequence shown here is derived from an EMBL/GenBank/DDBJ whole genome shotgun (WGS) entry which is preliminary data.</text>
</comment>
<evidence type="ECO:0000313" key="1">
    <source>
        <dbReference type="EMBL" id="NJC26440.1"/>
    </source>
</evidence>
<accession>A0ABX0XB19</accession>
<gene>
    <name evidence="1" type="ORF">GGR27_001939</name>
</gene>
<sequence length="106" mass="11721">MSRKDQIISLLTGSPNDSFLLFALAKEHEKAGADAGAREVYERIVSEHPNDPGTYYHLGKLLEKMGEPLTADQIYAQGITTTKALGETHHMRELLGARLELGVEEE</sequence>
<dbReference type="Proteomes" id="UP000770785">
    <property type="component" value="Unassembled WGS sequence"/>
</dbReference>
<dbReference type="Pfam" id="PF13428">
    <property type="entry name" value="TPR_14"/>
    <property type="match status" value="1"/>
</dbReference>
<evidence type="ECO:0000313" key="2">
    <source>
        <dbReference type="Proteomes" id="UP000770785"/>
    </source>
</evidence>
<protein>
    <submittedName>
        <fullName evidence="1">Flp pilus assembly protein TadD</fullName>
    </submittedName>
</protein>
<dbReference type="RefSeq" id="WP_168037183.1">
    <property type="nucleotide sequence ID" value="NZ_JAATJH010000002.1"/>
</dbReference>